<dbReference type="STRING" id="671144.I4YJI9"/>
<dbReference type="GO" id="GO:0005730">
    <property type="term" value="C:nucleolus"/>
    <property type="evidence" value="ECO:0007669"/>
    <property type="project" value="UniProtKB-SubCell"/>
</dbReference>
<dbReference type="HOGENOM" id="CLU_1316315_0_0_1"/>
<feature type="region of interest" description="Disordered" evidence="8">
    <location>
        <begin position="147"/>
        <end position="184"/>
    </location>
</feature>
<keyword evidence="6" id="KW-0175">Coiled coil</keyword>
<dbReference type="OMA" id="KPHRIQE"/>
<dbReference type="GO" id="GO:0030688">
    <property type="term" value="C:preribosome, small subunit precursor"/>
    <property type="evidence" value="ECO:0007669"/>
    <property type="project" value="TreeGrafter"/>
</dbReference>
<evidence type="ECO:0000256" key="7">
    <source>
        <dbReference type="ARBA" id="ARBA00023242"/>
    </source>
</evidence>
<name>I4YJI9_WALMC</name>
<reference evidence="9 10" key="1">
    <citation type="journal article" date="2012" name="Fungal Genet. Biol.">
        <title>The genome of the xerotolerant mold Wallemia sebi reveals adaptations to osmotic stress and suggests cryptic sexual reproduction.</title>
        <authorList>
            <person name="Padamsee M."/>
            <person name="Kumar T.K.A."/>
            <person name="Riley R."/>
            <person name="Binder M."/>
            <person name="Boyd A."/>
            <person name="Calvo A.M."/>
            <person name="Furukawa K."/>
            <person name="Hesse C."/>
            <person name="Hohmann S."/>
            <person name="James T.Y."/>
            <person name="LaButti K."/>
            <person name="Lapidus A."/>
            <person name="Lindquist E."/>
            <person name="Lucas S."/>
            <person name="Miller K."/>
            <person name="Shantappa S."/>
            <person name="Grigoriev I.V."/>
            <person name="Hibbett D.S."/>
            <person name="McLaughlin D.J."/>
            <person name="Spatafora J.W."/>
            <person name="Aime M.C."/>
        </authorList>
    </citation>
    <scope>NUCLEOTIDE SEQUENCE [LARGE SCALE GENOMIC DNA]</scope>
    <source>
        <strain evidence="10">ATCC MYA-4683 / CBS 633.66</strain>
    </source>
</reference>
<evidence type="ECO:0000256" key="5">
    <source>
        <dbReference type="ARBA" id="ARBA00022552"/>
    </source>
</evidence>
<evidence type="ECO:0000313" key="9">
    <source>
        <dbReference type="EMBL" id="EIM24131.1"/>
    </source>
</evidence>
<dbReference type="FunCoup" id="I4YJI9">
    <property type="interactions" value="36"/>
</dbReference>
<evidence type="ECO:0000256" key="4">
    <source>
        <dbReference type="ARBA" id="ARBA00019827"/>
    </source>
</evidence>
<dbReference type="PANTHER" id="PTHR33911">
    <property type="entry name" value="RRNA-PROCESSING PROTEIN EFG1"/>
    <property type="match status" value="1"/>
</dbReference>
<comment type="subcellular location">
    <subcellularLocation>
        <location evidence="1">Nucleus</location>
        <location evidence="1">Nucleolus</location>
    </subcellularLocation>
</comment>
<dbReference type="InterPro" id="IPR019310">
    <property type="entry name" value="Efg1"/>
</dbReference>
<evidence type="ECO:0000256" key="3">
    <source>
        <dbReference type="ARBA" id="ARBA00018689"/>
    </source>
</evidence>
<dbReference type="KEGG" id="wse:WALSEDRAFT_66986"/>
<feature type="compositionally biased region" description="Polar residues" evidence="8">
    <location>
        <begin position="175"/>
        <end position="184"/>
    </location>
</feature>
<sequence>MTISKIKSKIRSEQRLLNKSINEETKQSVTRKLDGLRYDLQKATQSEKERKFSQKYHKIKFFEKRKLVRIINKLKKEGKEKELFKQRLNLNYIIHYPKTIKYISILNTPSKAEDREQRDNQLATLSEKMLNNQIDAEPELVIFKSNITSSRPPVEAQEIGSDNPGDLENGEDNVDNISNDDFFE</sequence>
<organism evidence="9 10">
    <name type="scientific">Wallemia mellicola (strain ATCC MYA-4683 / CBS 633.66)</name>
    <name type="common">Wallemia sebi (CBS 633.66)</name>
    <dbReference type="NCBI Taxonomy" id="671144"/>
    <lineage>
        <taxon>Eukaryota</taxon>
        <taxon>Fungi</taxon>
        <taxon>Dikarya</taxon>
        <taxon>Basidiomycota</taxon>
        <taxon>Wallemiomycotina</taxon>
        <taxon>Wallemiomycetes</taxon>
        <taxon>Wallemiales</taxon>
        <taxon>Wallemiaceae</taxon>
        <taxon>Wallemia</taxon>
    </lineage>
</organism>
<proteinExistence type="inferred from homology"/>
<accession>I4YJI9</accession>
<evidence type="ECO:0000256" key="8">
    <source>
        <dbReference type="SAM" id="MobiDB-lite"/>
    </source>
</evidence>
<evidence type="ECO:0000256" key="6">
    <source>
        <dbReference type="ARBA" id="ARBA00023054"/>
    </source>
</evidence>
<dbReference type="GO" id="GO:0000462">
    <property type="term" value="P:maturation of SSU-rRNA from tricistronic rRNA transcript (SSU-rRNA, 5.8S rRNA, LSU-rRNA)"/>
    <property type="evidence" value="ECO:0007669"/>
    <property type="project" value="TreeGrafter"/>
</dbReference>
<dbReference type="AlphaFoldDB" id="I4YJI9"/>
<dbReference type="eggNOG" id="KOG4484">
    <property type="taxonomic scope" value="Eukaryota"/>
</dbReference>
<dbReference type="PANTHER" id="PTHR33911:SF1">
    <property type="entry name" value="RRNA-PROCESSING PROTEIN EFG1"/>
    <property type="match status" value="1"/>
</dbReference>
<dbReference type="OrthoDB" id="47732at2759"/>
<evidence type="ECO:0000256" key="2">
    <source>
        <dbReference type="ARBA" id="ARBA00006916"/>
    </source>
</evidence>
<dbReference type="GeneID" id="18475196"/>
<keyword evidence="7" id="KW-0539">Nucleus</keyword>
<keyword evidence="5" id="KW-0698">rRNA processing</keyword>
<keyword evidence="10" id="KW-1185">Reference proteome</keyword>
<protein>
    <recommendedName>
        <fullName evidence="3">rRNA-processing protein EFG1</fullName>
    </recommendedName>
    <alternativeName>
        <fullName evidence="4">rRNA-processing protein efg1</fullName>
    </alternativeName>
</protein>
<dbReference type="InterPro" id="IPR050786">
    <property type="entry name" value="EFG1_rRNA-proc"/>
</dbReference>
<dbReference type="Proteomes" id="UP000005242">
    <property type="component" value="Unassembled WGS sequence"/>
</dbReference>
<dbReference type="EMBL" id="JH668223">
    <property type="protein sequence ID" value="EIM24131.1"/>
    <property type="molecule type" value="Genomic_DNA"/>
</dbReference>
<comment type="similarity">
    <text evidence="2">Belongs to the EFG1 family.</text>
</comment>
<dbReference type="InParanoid" id="I4YJI9"/>
<gene>
    <name evidence="9" type="ORF">WALSEDRAFT_66986</name>
</gene>
<dbReference type="RefSeq" id="XP_006955957.1">
    <property type="nucleotide sequence ID" value="XM_006955895.1"/>
</dbReference>
<evidence type="ECO:0000256" key="1">
    <source>
        <dbReference type="ARBA" id="ARBA00004604"/>
    </source>
</evidence>
<dbReference type="Pfam" id="PF10153">
    <property type="entry name" value="Efg1"/>
    <property type="match status" value="1"/>
</dbReference>
<evidence type="ECO:0000313" key="10">
    <source>
        <dbReference type="Proteomes" id="UP000005242"/>
    </source>
</evidence>